<accession>A0ABN5BCC7</accession>
<reference evidence="9 10" key="1">
    <citation type="submission" date="2017-03" db="EMBL/GenBank/DDBJ databases">
        <title>Complete genome sequence of Blastomonas fulva degrading microcsystin LR.</title>
        <authorList>
            <person name="Lee H.-g."/>
            <person name="Jin L."/>
            <person name="oh H.-M."/>
        </authorList>
    </citation>
    <scope>NUCLEOTIDE SEQUENCE [LARGE SCALE GENOMIC DNA]</scope>
    <source>
        <strain evidence="9 10">T2</strain>
    </source>
</reference>
<dbReference type="PANTHER" id="PTHR43311">
    <property type="entry name" value="GLUTAMATE--TRNA LIGASE"/>
    <property type="match status" value="1"/>
</dbReference>
<keyword evidence="3 7" id="KW-0547">Nucleotide-binding</keyword>
<comment type="similarity">
    <text evidence="7">Belongs to the class-I aminoacyl-tRNA synthetase family.</text>
</comment>
<proteinExistence type="inferred from homology"/>
<dbReference type="InterPro" id="IPR000924">
    <property type="entry name" value="Glu/Gln-tRNA-synth"/>
</dbReference>
<dbReference type="InterPro" id="IPR014729">
    <property type="entry name" value="Rossmann-like_a/b/a_fold"/>
</dbReference>
<dbReference type="InterPro" id="IPR049940">
    <property type="entry name" value="GluQ/Sye"/>
</dbReference>
<evidence type="ECO:0000256" key="2">
    <source>
        <dbReference type="ARBA" id="ARBA00022723"/>
    </source>
</evidence>
<keyword evidence="1 7" id="KW-0436">Ligase</keyword>
<dbReference type="SUPFAM" id="SSF52374">
    <property type="entry name" value="Nucleotidylyl transferase"/>
    <property type="match status" value="1"/>
</dbReference>
<protein>
    <submittedName>
        <fullName evidence="9">tRNA glutamyl-Q(34) synthetase GluQRS</fullName>
    </submittedName>
</protein>
<dbReference type="EMBL" id="CP020083">
    <property type="protein sequence ID" value="ASR53424.1"/>
    <property type="molecule type" value="Genomic_DNA"/>
</dbReference>
<dbReference type="InterPro" id="IPR020058">
    <property type="entry name" value="Glu/Gln-tRNA-synth_Ib_cat-dom"/>
</dbReference>
<organism evidence="9 10">
    <name type="scientific">Blastomonas fulva</name>
    <dbReference type="NCBI Taxonomy" id="1550728"/>
    <lineage>
        <taxon>Bacteria</taxon>
        <taxon>Pseudomonadati</taxon>
        <taxon>Pseudomonadota</taxon>
        <taxon>Alphaproteobacteria</taxon>
        <taxon>Sphingomonadales</taxon>
        <taxon>Sphingomonadaceae</taxon>
        <taxon>Blastomonas</taxon>
    </lineage>
</organism>
<dbReference type="PANTHER" id="PTHR43311:SF1">
    <property type="entry name" value="GLUTAMYL-Q TRNA(ASP) SYNTHETASE"/>
    <property type="match status" value="1"/>
</dbReference>
<evidence type="ECO:0000256" key="7">
    <source>
        <dbReference type="RuleBase" id="RU363037"/>
    </source>
</evidence>
<evidence type="ECO:0000256" key="5">
    <source>
        <dbReference type="ARBA" id="ARBA00022840"/>
    </source>
</evidence>
<keyword evidence="4" id="KW-0862">Zinc</keyword>
<keyword evidence="6 7" id="KW-0030">Aminoacyl-tRNA synthetase</keyword>
<dbReference type="PRINTS" id="PR00987">
    <property type="entry name" value="TRNASYNTHGLU"/>
</dbReference>
<evidence type="ECO:0000259" key="8">
    <source>
        <dbReference type="Pfam" id="PF00749"/>
    </source>
</evidence>
<evidence type="ECO:0000313" key="9">
    <source>
        <dbReference type="EMBL" id="ASR53424.1"/>
    </source>
</evidence>
<dbReference type="GeneID" id="303485697"/>
<name>A0ABN5BCC7_9SPHN</name>
<dbReference type="Proteomes" id="UP000258016">
    <property type="component" value="Chromosome"/>
</dbReference>
<sequence>MTAEARVRTRFAPSPNGALHLGHAYAAMRAHDFARERGGEFLLRIEDIDGVRSRPELVEGIFADLRWLGLDWDGDVLFQSSRLAAYDAALERLKARGLVYPCFCTRSQIAAAGAQPGPDGLVYPGTCRLLDEAERGRRMRNEPHAWRLDMARAIAETGALVWHDLEAGDQPARPELFGDVVLARKDAPASYHLAVTLDDAHQQISHVVRGRDLFAASHVHRLLQALLGLPVPLYLHHDLLAGADGRKLAKSEGAAALAALREAGEDGAALLDNLRKNHLPSGISRVHASYSLP</sequence>
<evidence type="ECO:0000256" key="1">
    <source>
        <dbReference type="ARBA" id="ARBA00022598"/>
    </source>
</evidence>
<evidence type="ECO:0000256" key="6">
    <source>
        <dbReference type="ARBA" id="ARBA00023146"/>
    </source>
</evidence>
<evidence type="ECO:0000256" key="4">
    <source>
        <dbReference type="ARBA" id="ARBA00022833"/>
    </source>
</evidence>
<gene>
    <name evidence="9" type="ORF">B5J99_08965</name>
</gene>
<dbReference type="Pfam" id="PF00749">
    <property type="entry name" value="tRNA-synt_1c"/>
    <property type="match status" value="1"/>
</dbReference>
<keyword evidence="10" id="KW-1185">Reference proteome</keyword>
<evidence type="ECO:0000256" key="3">
    <source>
        <dbReference type="ARBA" id="ARBA00022741"/>
    </source>
</evidence>
<dbReference type="Gene3D" id="3.40.50.620">
    <property type="entry name" value="HUPs"/>
    <property type="match status" value="1"/>
</dbReference>
<dbReference type="NCBIfam" id="NF004315">
    <property type="entry name" value="PRK05710.1-4"/>
    <property type="match status" value="1"/>
</dbReference>
<evidence type="ECO:0000313" key="10">
    <source>
        <dbReference type="Proteomes" id="UP000258016"/>
    </source>
</evidence>
<dbReference type="RefSeq" id="WP_117353428.1">
    <property type="nucleotide sequence ID" value="NZ_CP020083.1"/>
</dbReference>
<feature type="domain" description="Glutamyl/glutaminyl-tRNA synthetase class Ib catalytic" evidence="8">
    <location>
        <begin position="7"/>
        <end position="275"/>
    </location>
</feature>
<keyword evidence="2" id="KW-0479">Metal-binding</keyword>
<keyword evidence="7" id="KW-0648">Protein biosynthesis</keyword>
<dbReference type="InterPro" id="IPR001412">
    <property type="entry name" value="aa-tRNA-synth_I_CS"/>
</dbReference>
<dbReference type="PROSITE" id="PS00178">
    <property type="entry name" value="AA_TRNA_LIGASE_I"/>
    <property type="match status" value="1"/>
</dbReference>
<keyword evidence="5 7" id="KW-0067">ATP-binding</keyword>